<dbReference type="AlphaFoldDB" id="A0A1G7YGG4"/>
<reference evidence="3" key="1">
    <citation type="submission" date="2016-10" db="EMBL/GenBank/DDBJ databases">
        <authorList>
            <person name="Varghese N."/>
            <person name="Submissions S."/>
        </authorList>
    </citation>
    <scope>NUCLEOTIDE SEQUENCE [LARGE SCALE GENOMIC DNA]</scope>
    <source>
        <strain evidence="3">DSM 44526</strain>
    </source>
</reference>
<accession>A0A1G7YGG4</accession>
<keyword evidence="3" id="KW-1185">Reference proteome</keyword>
<evidence type="ECO:0000313" key="3">
    <source>
        <dbReference type="Proteomes" id="UP000198863"/>
    </source>
</evidence>
<proteinExistence type="predicted"/>
<dbReference type="Proteomes" id="UP000198863">
    <property type="component" value="Unassembled WGS sequence"/>
</dbReference>
<gene>
    <name evidence="2" type="ORF">SAMN05660324_3942</name>
</gene>
<name>A0A1G7YGG4_9ACTN</name>
<evidence type="ECO:0000256" key="1">
    <source>
        <dbReference type="SAM" id="MobiDB-lite"/>
    </source>
</evidence>
<feature type="region of interest" description="Disordered" evidence="1">
    <location>
        <begin position="63"/>
        <end position="131"/>
    </location>
</feature>
<organism evidence="2 3">
    <name type="scientific">Klenkia brasiliensis</name>
    <dbReference type="NCBI Taxonomy" id="333142"/>
    <lineage>
        <taxon>Bacteria</taxon>
        <taxon>Bacillati</taxon>
        <taxon>Actinomycetota</taxon>
        <taxon>Actinomycetes</taxon>
        <taxon>Geodermatophilales</taxon>
        <taxon>Geodermatophilaceae</taxon>
        <taxon>Klenkia</taxon>
    </lineage>
</organism>
<dbReference type="EMBL" id="FNCF01000007">
    <property type="protein sequence ID" value="SDG95355.1"/>
    <property type="molecule type" value="Genomic_DNA"/>
</dbReference>
<evidence type="ECO:0000313" key="2">
    <source>
        <dbReference type="EMBL" id="SDG95355.1"/>
    </source>
</evidence>
<dbReference type="RefSeq" id="WP_091067562.1">
    <property type="nucleotide sequence ID" value="NZ_FNCF01000007.1"/>
</dbReference>
<protein>
    <submittedName>
        <fullName evidence="2">Uncharacterized protein</fullName>
    </submittedName>
</protein>
<sequence length="131" mass="14184">MSDTGRDRNLIDDDVQANYRTVRTQRGWTWIELAEDFERQAEATVVPDRGYLRLAMWARAEAIDAGEVNGTAEREGTTPTPPGRSRPGKRTTKAQPAPQRTVEAPADASDEPADGAPVEADEVPAGVPVAV</sequence>